<sequence>MKLAISLFFVAVIAISISRRLRLSARYERAPRELNTWTALDKGIDPTEETK</sequence>
<gene>
    <name evidence="1" type="ORF">UFOPK2827_00485</name>
</gene>
<reference evidence="1" key="1">
    <citation type="submission" date="2020-05" db="EMBL/GenBank/DDBJ databases">
        <authorList>
            <person name="Chiriac C."/>
            <person name="Salcher M."/>
            <person name="Ghai R."/>
            <person name="Kavagutti S V."/>
        </authorList>
    </citation>
    <scope>NUCLEOTIDE SEQUENCE</scope>
</reference>
<proteinExistence type="predicted"/>
<dbReference type="EMBL" id="CAEZZE010000066">
    <property type="protein sequence ID" value="CAB4749674.1"/>
    <property type="molecule type" value="Genomic_DNA"/>
</dbReference>
<name>A0A6J6TSI1_9ZZZZ</name>
<accession>A0A6J6TSI1</accession>
<dbReference type="AlphaFoldDB" id="A0A6J6TSI1"/>
<organism evidence="1">
    <name type="scientific">freshwater metagenome</name>
    <dbReference type="NCBI Taxonomy" id="449393"/>
    <lineage>
        <taxon>unclassified sequences</taxon>
        <taxon>metagenomes</taxon>
        <taxon>ecological metagenomes</taxon>
    </lineage>
</organism>
<evidence type="ECO:0000313" key="1">
    <source>
        <dbReference type="EMBL" id="CAB4749674.1"/>
    </source>
</evidence>
<protein>
    <submittedName>
        <fullName evidence="1">Unannotated protein</fullName>
    </submittedName>
</protein>